<feature type="region of interest" description="Disordered" evidence="1">
    <location>
        <begin position="93"/>
        <end position="138"/>
    </location>
</feature>
<keyword evidence="3" id="KW-1185">Reference proteome</keyword>
<feature type="region of interest" description="Disordered" evidence="1">
    <location>
        <begin position="1"/>
        <end position="52"/>
    </location>
</feature>
<evidence type="ECO:0000313" key="3">
    <source>
        <dbReference type="Proteomes" id="UP001281761"/>
    </source>
</evidence>
<reference evidence="2 3" key="1">
    <citation type="journal article" date="2022" name="bioRxiv">
        <title>Genomics of Preaxostyla Flagellates Illuminates Evolutionary Transitions and the Path Towards Mitochondrial Loss.</title>
        <authorList>
            <person name="Novak L.V.F."/>
            <person name="Treitli S.C."/>
            <person name="Pyrih J."/>
            <person name="Halakuc P."/>
            <person name="Pipaliya S.V."/>
            <person name="Vacek V."/>
            <person name="Brzon O."/>
            <person name="Soukal P."/>
            <person name="Eme L."/>
            <person name="Dacks J.B."/>
            <person name="Karnkowska A."/>
            <person name="Elias M."/>
            <person name="Hampl V."/>
        </authorList>
    </citation>
    <scope>NUCLEOTIDE SEQUENCE [LARGE SCALE GENOMIC DNA]</scope>
    <source>
        <strain evidence="2">NAU3</strain>
        <tissue evidence="2">Gut</tissue>
    </source>
</reference>
<comment type="caution">
    <text evidence="2">The sequence shown here is derived from an EMBL/GenBank/DDBJ whole genome shotgun (WGS) entry which is preliminary data.</text>
</comment>
<dbReference type="EMBL" id="JARBJD010000096">
    <property type="protein sequence ID" value="KAK2953052.1"/>
    <property type="molecule type" value="Genomic_DNA"/>
</dbReference>
<sequence length="138" mass="15825">MRRQYSTPLPYISPPVSAAEDEARRRFSSLSPTTQQQTTNCPLTLHRSQPHRHWRDRLNTDTSNFATWDIVAAVTAILAGHTSDRCLHYHHLATEESLSSEQQNKSQKQKQTMRERSRVKETGRVDEDDLGGCDDVFC</sequence>
<proteinExistence type="predicted"/>
<feature type="compositionally biased region" description="Low complexity" evidence="1">
    <location>
        <begin position="95"/>
        <end position="110"/>
    </location>
</feature>
<protein>
    <submittedName>
        <fullName evidence="2">Uncharacterized protein</fullName>
    </submittedName>
</protein>
<evidence type="ECO:0000256" key="1">
    <source>
        <dbReference type="SAM" id="MobiDB-lite"/>
    </source>
</evidence>
<accession>A0ABQ9XQU8</accession>
<organism evidence="2 3">
    <name type="scientific">Blattamonas nauphoetae</name>
    <dbReference type="NCBI Taxonomy" id="2049346"/>
    <lineage>
        <taxon>Eukaryota</taxon>
        <taxon>Metamonada</taxon>
        <taxon>Preaxostyla</taxon>
        <taxon>Oxymonadida</taxon>
        <taxon>Blattamonas</taxon>
    </lineage>
</organism>
<feature type="compositionally biased region" description="Basic and acidic residues" evidence="1">
    <location>
        <begin position="112"/>
        <end position="125"/>
    </location>
</feature>
<feature type="compositionally biased region" description="Acidic residues" evidence="1">
    <location>
        <begin position="126"/>
        <end position="138"/>
    </location>
</feature>
<evidence type="ECO:0000313" key="2">
    <source>
        <dbReference type="EMBL" id="KAK2953052.1"/>
    </source>
</evidence>
<gene>
    <name evidence="2" type="ORF">BLNAU_12041</name>
</gene>
<name>A0ABQ9XQU8_9EUKA</name>
<dbReference type="Proteomes" id="UP001281761">
    <property type="component" value="Unassembled WGS sequence"/>
</dbReference>